<keyword evidence="5 6" id="KW-0349">Heme</keyword>
<reference evidence="7" key="1">
    <citation type="submission" date="2021-05" db="EMBL/GenBank/DDBJ databases">
        <authorList>
            <person name="Stam R."/>
        </authorList>
    </citation>
    <scope>NUCLEOTIDE SEQUENCE</scope>
    <source>
        <strain evidence="7">CS162</strain>
    </source>
</reference>
<dbReference type="GO" id="GO:0004497">
    <property type="term" value="F:monooxygenase activity"/>
    <property type="evidence" value="ECO:0007669"/>
    <property type="project" value="UniProtKB-KW"/>
</dbReference>
<comment type="similarity">
    <text evidence="2 6">Belongs to the cytochrome P450 family.</text>
</comment>
<dbReference type="Gene3D" id="1.10.630.10">
    <property type="entry name" value="Cytochrome P450"/>
    <property type="match status" value="1"/>
</dbReference>
<protein>
    <recommendedName>
        <fullName evidence="9">Cytochrome P450</fullName>
    </recommendedName>
</protein>
<dbReference type="PRINTS" id="PR00385">
    <property type="entry name" value="P450"/>
</dbReference>
<comment type="caution">
    <text evidence="7">The sequence shown here is derived from an EMBL/GenBank/DDBJ whole genome shotgun (WGS) entry which is preliminary data.</text>
</comment>
<feature type="binding site" description="axial binding residue" evidence="5">
    <location>
        <position position="463"/>
    </location>
    <ligand>
        <name>heme</name>
        <dbReference type="ChEBI" id="CHEBI:30413"/>
    </ligand>
    <ligandPart>
        <name>Fe</name>
        <dbReference type="ChEBI" id="CHEBI:18248"/>
    </ligandPart>
</feature>
<organism evidence="7 8">
    <name type="scientific">Alternaria atra</name>
    <dbReference type="NCBI Taxonomy" id="119953"/>
    <lineage>
        <taxon>Eukaryota</taxon>
        <taxon>Fungi</taxon>
        <taxon>Dikarya</taxon>
        <taxon>Ascomycota</taxon>
        <taxon>Pezizomycotina</taxon>
        <taxon>Dothideomycetes</taxon>
        <taxon>Pleosporomycetidae</taxon>
        <taxon>Pleosporales</taxon>
        <taxon>Pleosporineae</taxon>
        <taxon>Pleosporaceae</taxon>
        <taxon>Alternaria</taxon>
        <taxon>Alternaria sect. Ulocladioides</taxon>
    </lineage>
</organism>
<dbReference type="OrthoDB" id="3934656at2759"/>
<dbReference type="InterPro" id="IPR017972">
    <property type="entry name" value="Cyt_P450_CS"/>
</dbReference>
<dbReference type="GO" id="GO:0016705">
    <property type="term" value="F:oxidoreductase activity, acting on paired donors, with incorporation or reduction of molecular oxygen"/>
    <property type="evidence" value="ECO:0007669"/>
    <property type="project" value="InterPro"/>
</dbReference>
<evidence type="ECO:0008006" key="9">
    <source>
        <dbReference type="Google" id="ProtNLM"/>
    </source>
</evidence>
<sequence>MGEFRASLLTAGIFISAGLNAYSSLPQLRWLPLVFIILAILNNRYGYGLIRFPGPFWATTTHWWRLREWYANGNKRPSMLQLHAKYGSIVRLGPSSLSFASPYAIDAIYGPKANMAKTGFYTSFEAHGKGERKANIFSTRDIHWHARYRDLVKHSFSIDHIGHKEGEIDNLIYIMLRKLDDQLGDAIDLPMAIQYFTFDAGGVFSFSHSFGFLQKWGDIDGQIASTRSGTTHLSRLSQVPFFQWLVDQNPMAKYFGFITPPMAFSKKHMPWKLVERELDAPLRKPERHDILDGYVKAYKTDPGVVGREEVVDLALMTVVPNSEAIRTAICVLFFNLARRRDMLTKVEAELDDAFPDKNAIPAWNIASKLPILDACIKETFRIHPSTGFLLERIVPAGGAVICGEYVPAGTAVSCLQWIIHRHKPTFGDDVETFRPERWLDAAPEQRANMEKFLVPFGYGSRLCLGRDIGLFEVYKIAATVLNRYRVHLETPEQEMKYTWGNIVNVDYTARLERR</sequence>
<evidence type="ECO:0000256" key="5">
    <source>
        <dbReference type="PIRSR" id="PIRSR602403-1"/>
    </source>
</evidence>
<keyword evidence="3 5" id="KW-0479">Metal-binding</keyword>
<dbReference type="Pfam" id="PF00067">
    <property type="entry name" value="p450"/>
    <property type="match status" value="1"/>
</dbReference>
<keyword evidence="8" id="KW-1185">Reference proteome</keyword>
<keyword evidence="4 5" id="KW-0408">Iron</keyword>
<accession>A0A8J2IE34</accession>
<evidence type="ECO:0000256" key="6">
    <source>
        <dbReference type="RuleBase" id="RU000461"/>
    </source>
</evidence>
<evidence type="ECO:0000256" key="1">
    <source>
        <dbReference type="ARBA" id="ARBA00001971"/>
    </source>
</evidence>
<keyword evidence="6" id="KW-0503">Monooxygenase</keyword>
<evidence type="ECO:0000313" key="8">
    <source>
        <dbReference type="Proteomes" id="UP000676310"/>
    </source>
</evidence>
<evidence type="ECO:0000313" key="7">
    <source>
        <dbReference type="EMBL" id="CAG5179444.1"/>
    </source>
</evidence>
<dbReference type="InterPro" id="IPR036396">
    <property type="entry name" value="Cyt_P450_sf"/>
</dbReference>
<dbReference type="AlphaFoldDB" id="A0A8J2IE34"/>
<proteinExistence type="inferred from homology"/>
<dbReference type="GO" id="GO:0005506">
    <property type="term" value="F:iron ion binding"/>
    <property type="evidence" value="ECO:0007669"/>
    <property type="project" value="InterPro"/>
</dbReference>
<dbReference type="InterPro" id="IPR001128">
    <property type="entry name" value="Cyt_P450"/>
</dbReference>
<dbReference type="EMBL" id="CAJRGZ010000023">
    <property type="protein sequence ID" value="CAG5179444.1"/>
    <property type="molecule type" value="Genomic_DNA"/>
</dbReference>
<evidence type="ECO:0000256" key="4">
    <source>
        <dbReference type="ARBA" id="ARBA00023004"/>
    </source>
</evidence>
<dbReference type="InterPro" id="IPR002403">
    <property type="entry name" value="Cyt_P450_E_grp-IV"/>
</dbReference>
<dbReference type="GO" id="GO:0020037">
    <property type="term" value="F:heme binding"/>
    <property type="evidence" value="ECO:0007669"/>
    <property type="project" value="InterPro"/>
</dbReference>
<dbReference type="Proteomes" id="UP000676310">
    <property type="component" value="Unassembled WGS sequence"/>
</dbReference>
<name>A0A8J2IE34_9PLEO</name>
<dbReference type="InterPro" id="IPR050121">
    <property type="entry name" value="Cytochrome_P450_monoxygenase"/>
</dbReference>
<dbReference type="PANTHER" id="PTHR24305">
    <property type="entry name" value="CYTOCHROME P450"/>
    <property type="match status" value="1"/>
</dbReference>
<dbReference type="PRINTS" id="PR00465">
    <property type="entry name" value="EP450IV"/>
</dbReference>
<evidence type="ECO:0000256" key="2">
    <source>
        <dbReference type="ARBA" id="ARBA00010617"/>
    </source>
</evidence>
<dbReference type="SUPFAM" id="SSF48264">
    <property type="entry name" value="Cytochrome P450"/>
    <property type="match status" value="1"/>
</dbReference>
<keyword evidence="6" id="KW-0560">Oxidoreductase</keyword>
<gene>
    <name evidence="7" type="ORF">ALTATR162_LOCUS9269</name>
</gene>
<dbReference type="GeneID" id="67021471"/>
<comment type="cofactor">
    <cofactor evidence="1 5">
        <name>heme</name>
        <dbReference type="ChEBI" id="CHEBI:30413"/>
    </cofactor>
</comment>
<evidence type="ECO:0000256" key="3">
    <source>
        <dbReference type="ARBA" id="ARBA00022723"/>
    </source>
</evidence>
<dbReference type="PROSITE" id="PS00086">
    <property type="entry name" value="CYTOCHROME_P450"/>
    <property type="match status" value="1"/>
</dbReference>
<dbReference type="PANTHER" id="PTHR24305:SF232">
    <property type="entry name" value="P450, PUTATIVE (EUROFUNG)-RELATED"/>
    <property type="match status" value="1"/>
</dbReference>
<dbReference type="RefSeq" id="XP_043172837.1">
    <property type="nucleotide sequence ID" value="XM_043316902.1"/>
</dbReference>